<comment type="caution">
    <text evidence="3">The sequence shown here is derived from an EMBL/GenBank/DDBJ whole genome shotgun (WGS) entry which is preliminary data.</text>
</comment>
<dbReference type="Proteomes" id="UP000243579">
    <property type="component" value="Unassembled WGS sequence"/>
</dbReference>
<evidence type="ECO:0000313" key="3">
    <source>
        <dbReference type="EMBL" id="OQR94103.1"/>
    </source>
</evidence>
<evidence type="ECO:0000313" key="4">
    <source>
        <dbReference type="Proteomes" id="UP000243579"/>
    </source>
</evidence>
<dbReference type="STRING" id="1202772.A0A1V9Z7Y5"/>
<dbReference type="EMBL" id="JNBR01000376">
    <property type="protein sequence ID" value="OQR94103.1"/>
    <property type="molecule type" value="Genomic_DNA"/>
</dbReference>
<feature type="compositionally biased region" description="Polar residues" evidence="1">
    <location>
        <begin position="21"/>
        <end position="35"/>
    </location>
</feature>
<gene>
    <name evidence="3" type="ORF">ACHHYP_01818</name>
</gene>
<sequence length="330" mass="36425">MCSSTISRPIVFVDDAHLRDGTTSSEGTDSNSDGDTTPKPKTIKDVALGSLFQHLKDIDLNDSDKAAFALDSFRLRLETLRTTKRRRRSTSSSPKVEAEPPVAPTVPMARVTLPVRVAEPSVRMPETSAPESAAPEPTATVSSDDDEKKRVHFADEVHPVAHVDMSKHHAKRHFAPFVPAAPYVRTARTKRSSHHQHHHATQQALHELQSSLKGMLFADNLVDPVAPAAHVPKPHVPQAYVPAAVPVVEVVEEETPVEEPVQELPKVAEPVKRPAAKVHIGGHRDVFDEETATAAPKIHCPSIHPHEYPEFNVWYLLFLAFLVVYVTMHQ</sequence>
<protein>
    <submittedName>
        <fullName evidence="3">Uncharacterized protein</fullName>
    </submittedName>
</protein>
<dbReference type="OrthoDB" id="78446at2759"/>
<dbReference type="AlphaFoldDB" id="A0A1V9Z7Y5"/>
<evidence type="ECO:0000256" key="2">
    <source>
        <dbReference type="SAM" id="Phobius"/>
    </source>
</evidence>
<evidence type="ECO:0000256" key="1">
    <source>
        <dbReference type="SAM" id="MobiDB-lite"/>
    </source>
</evidence>
<feature type="compositionally biased region" description="Low complexity" evidence="1">
    <location>
        <begin position="125"/>
        <end position="140"/>
    </location>
</feature>
<keyword evidence="2" id="KW-0472">Membrane</keyword>
<feature type="region of interest" description="Disordered" evidence="1">
    <location>
        <begin position="17"/>
        <end position="41"/>
    </location>
</feature>
<proteinExistence type="predicted"/>
<organism evidence="3 4">
    <name type="scientific">Achlya hypogyna</name>
    <name type="common">Oomycete</name>
    <name type="synonym">Protoachlya hypogyna</name>
    <dbReference type="NCBI Taxonomy" id="1202772"/>
    <lineage>
        <taxon>Eukaryota</taxon>
        <taxon>Sar</taxon>
        <taxon>Stramenopiles</taxon>
        <taxon>Oomycota</taxon>
        <taxon>Saprolegniomycetes</taxon>
        <taxon>Saprolegniales</taxon>
        <taxon>Achlyaceae</taxon>
        <taxon>Achlya</taxon>
    </lineage>
</organism>
<feature type="region of interest" description="Disordered" evidence="1">
    <location>
        <begin position="121"/>
        <end position="147"/>
    </location>
</feature>
<reference evidence="3 4" key="1">
    <citation type="journal article" date="2014" name="Genome Biol. Evol.">
        <title>The secreted proteins of Achlya hypogyna and Thraustotheca clavata identify the ancestral oomycete secretome and reveal gene acquisitions by horizontal gene transfer.</title>
        <authorList>
            <person name="Misner I."/>
            <person name="Blouin N."/>
            <person name="Leonard G."/>
            <person name="Richards T.A."/>
            <person name="Lane C.E."/>
        </authorList>
    </citation>
    <scope>NUCLEOTIDE SEQUENCE [LARGE SCALE GENOMIC DNA]</scope>
    <source>
        <strain evidence="3 4">ATCC 48635</strain>
    </source>
</reference>
<keyword evidence="4" id="KW-1185">Reference proteome</keyword>
<keyword evidence="2" id="KW-0812">Transmembrane</keyword>
<feature type="transmembrane region" description="Helical" evidence="2">
    <location>
        <begin position="311"/>
        <end position="328"/>
    </location>
</feature>
<keyword evidence="2" id="KW-1133">Transmembrane helix</keyword>
<accession>A0A1V9Z7Y5</accession>
<name>A0A1V9Z7Y5_ACHHY</name>